<dbReference type="STRING" id="1391654.AKJ09_05177"/>
<evidence type="ECO:0000313" key="2">
    <source>
        <dbReference type="EMBL" id="AKU98513.1"/>
    </source>
</evidence>
<dbReference type="KEGG" id="llu:AKJ09_05177"/>
<proteinExistence type="inferred from homology"/>
<dbReference type="InterPro" id="IPR034706">
    <property type="entry name" value="CpoB"/>
</dbReference>
<dbReference type="EMBL" id="CP012333">
    <property type="protein sequence ID" value="AKU98513.1"/>
    <property type="molecule type" value="Genomic_DNA"/>
</dbReference>
<dbReference type="InterPro" id="IPR019734">
    <property type="entry name" value="TPR_rpt"/>
</dbReference>
<dbReference type="InterPro" id="IPR014162">
    <property type="entry name" value="CpoB_C"/>
</dbReference>
<evidence type="ECO:0000256" key="1">
    <source>
        <dbReference type="SAM" id="MobiDB-lite"/>
    </source>
</evidence>
<dbReference type="Gene3D" id="1.25.40.10">
    <property type="entry name" value="Tetratricopeptide repeat domain"/>
    <property type="match status" value="1"/>
</dbReference>
<feature type="region of interest" description="Disordered" evidence="1">
    <location>
        <begin position="260"/>
        <end position="295"/>
    </location>
</feature>
<dbReference type="HAMAP" id="MF_02066">
    <property type="entry name" value="CpoB"/>
    <property type="match status" value="1"/>
</dbReference>
<feature type="region of interest" description="Disordered" evidence="1">
    <location>
        <begin position="64"/>
        <end position="154"/>
    </location>
</feature>
<protein>
    <submittedName>
        <fullName evidence="2">TPR repeat containing exported protein</fullName>
    </submittedName>
</protein>
<gene>
    <name evidence="2" type="ORF">AKJ09_05177</name>
</gene>
<reference evidence="2 3" key="1">
    <citation type="submission" date="2015-08" db="EMBL/GenBank/DDBJ databases">
        <authorList>
            <person name="Babu N.S."/>
            <person name="Beckwith C.J."/>
            <person name="Beseler K.G."/>
            <person name="Brison A."/>
            <person name="Carone J.V."/>
            <person name="Caskin T.P."/>
            <person name="Diamond M."/>
            <person name="Durham M.E."/>
            <person name="Foxe J.M."/>
            <person name="Go M."/>
            <person name="Henderson B.A."/>
            <person name="Jones I.B."/>
            <person name="McGettigan J.A."/>
            <person name="Micheletti S.J."/>
            <person name="Nasrallah M.E."/>
            <person name="Ortiz D."/>
            <person name="Piller C.R."/>
            <person name="Privatt S.R."/>
            <person name="Schneider S.L."/>
            <person name="Sharp S."/>
            <person name="Smith T.C."/>
            <person name="Stanton J.D."/>
            <person name="Ullery H.E."/>
            <person name="Wilson R.J."/>
            <person name="Serrano M.G."/>
            <person name="Buck G."/>
            <person name="Lee V."/>
            <person name="Wang Y."/>
            <person name="Carvalho R."/>
            <person name="Voegtly L."/>
            <person name="Shi R."/>
            <person name="Duckworth R."/>
            <person name="Johnson A."/>
            <person name="Loviza R."/>
            <person name="Walstead R."/>
            <person name="Shah Z."/>
            <person name="Kiflezghi M."/>
            <person name="Wade K."/>
            <person name="Ball S.L."/>
            <person name="Bradley K.W."/>
            <person name="Asai D.J."/>
            <person name="Bowman C.A."/>
            <person name="Russell D.A."/>
            <person name="Pope W.H."/>
            <person name="Jacobs-Sera D."/>
            <person name="Hendrix R.W."/>
            <person name="Hatfull G.F."/>
        </authorList>
    </citation>
    <scope>NUCLEOTIDE SEQUENCE [LARGE SCALE GENOMIC DNA]</scope>
    <source>
        <strain evidence="2 3">DSM 27648</strain>
    </source>
</reference>
<dbReference type="GO" id="GO:0051301">
    <property type="term" value="P:cell division"/>
    <property type="evidence" value="ECO:0007669"/>
    <property type="project" value="InterPro"/>
</dbReference>
<dbReference type="Pfam" id="PF13174">
    <property type="entry name" value="TPR_6"/>
    <property type="match status" value="1"/>
</dbReference>
<dbReference type="InterPro" id="IPR011990">
    <property type="entry name" value="TPR-like_helical_dom_sf"/>
</dbReference>
<dbReference type="PROSITE" id="PS51257">
    <property type="entry name" value="PROKAR_LIPOPROTEIN"/>
    <property type="match status" value="1"/>
</dbReference>
<dbReference type="Pfam" id="PF13432">
    <property type="entry name" value="TPR_16"/>
    <property type="match status" value="1"/>
</dbReference>
<organism evidence="2 3">
    <name type="scientific">Labilithrix luteola</name>
    <dbReference type="NCBI Taxonomy" id="1391654"/>
    <lineage>
        <taxon>Bacteria</taxon>
        <taxon>Pseudomonadati</taxon>
        <taxon>Myxococcota</taxon>
        <taxon>Polyangia</taxon>
        <taxon>Polyangiales</taxon>
        <taxon>Labilitrichaceae</taxon>
        <taxon>Labilithrix</taxon>
    </lineage>
</organism>
<dbReference type="Proteomes" id="UP000064967">
    <property type="component" value="Chromosome"/>
</dbReference>
<feature type="compositionally biased region" description="Basic and acidic residues" evidence="1">
    <location>
        <begin position="282"/>
        <end position="295"/>
    </location>
</feature>
<keyword evidence="3" id="KW-1185">Reference proteome</keyword>
<name>A0A0K1PYA9_9BACT</name>
<sequence>MVLPSRWQRWLGFGVILSASASGCAHESAETRQMAEMRETITRIQGDRDRMDQRLGALEVAMAEEKGAREKETASRGAAPPAAPPPRTVSLGAGEATHESDDPNDTSARPEIRVVGVPGANSRNARGKSRRNDDGDVSALRAEGRSSALDPDAKKAYENGLSQVQGKQYDRGLETLTAFLVRWPDHPYAENAMYWRGEAYYAQGEYLRAAEQFEAVLARFAGGSKAPDALLKLGLCHDRLGGSARAREYWDRLKNEYPRSDAVKKIPSPSRETGARGAAAPRSDESSTKGPKESR</sequence>
<accession>A0A0K1PYA9</accession>
<feature type="compositionally biased region" description="Basic and acidic residues" evidence="1">
    <location>
        <begin position="64"/>
        <end position="74"/>
    </location>
</feature>
<evidence type="ECO:0000313" key="3">
    <source>
        <dbReference type="Proteomes" id="UP000064967"/>
    </source>
</evidence>
<dbReference type="SUPFAM" id="SSF48452">
    <property type="entry name" value="TPR-like"/>
    <property type="match status" value="1"/>
</dbReference>
<dbReference type="NCBIfam" id="TIGR02795">
    <property type="entry name" value="tol_pal_ybgF"/>
    <property type="match status" value="1"/>
</dbReference>
<dbReference type="AlphaFoldDB" id="A0A0K1PYA9"/>